<dbReference type="GO" id="GO:0033862">
    <property type="term" value="F:UMP kinase activity"/>
    <property type="evidence" value="ECO:0007669"/>
    <property type="project" value="UniProtKB-EC"/>
</dbReference>
<keyword evidence="14" id="KW-1185">Reference proteome</keyword>
<reference evidence="13 14" key="1">
    <citation type="submission" date="2018-05" db="EMBL/GenBank/DDBJ databases">
        <title>Leucothrix arctica sp. nov., isolated from Arctic seawater.</title>
        <authorList>
            <person name="Choi A."/>
            <person name="Baek K."/>
        </authorList>
    </citation>
    <scope>NUCLEOTIDE SEQUENCE [LARGE SCALE GENOMIC DNA]</scope>
    <source>
        <strain evidence="13 14">JCM 18388</strain>
    </source>
</reference>
<evidence type="ECO:0000256" key="1">
    <source>
        <dbReference type="ARBA" id="ARBA00004496"/>
    </source>
</evidence>
<proteinExistence type="inferred from homology"/>
<evidence type="ECO:0000259" key="12">
    <source>
        <dbReference type="Pfam" id="PF00696"/>
    </source>
</evidence>
<sequence length="243" mass="25986">MSDNTGQRPKRILLKLSGEALMGDFDFGFDADVLQSTAQQIAEQQKQGVQMALVIGGGNIFRGAGLAKSGINRVSGDQMGMLATVMNALAMQDALHKQGVSCRVMTSMNIDGVGEGFSAEQAQRYLDQGEIVIFAAGTGNPCFTTDSAASLRAIEIQADLLLKATKVDGIYDSDPVKNPTAKRYEQISYDDAIEQRLGVMDLTAMVLCNENNMPMRVFNMFESGALASIVNGESVGTLVEVAK</sequence>
<dbReference type="InterPro" id="IPR011817">
    <property type="entry name" value="Uridylate_kinase"/>
</dbReference>
<dbReference type="InterPro" id="IPR036393">
    <property type="entry name" value="AceGlu_kinase-like_sf"/>
</dbReference>
<dbReference type="PANTHER" id="PTHR42833:SF4">
    <property type="entry name" value="URIDYLATE KINASE PUMPKIN, CHLOROPLASTIC"/>
    <property type="match status" value="1"/>
</dbReference>
<dbReference type="FunFam" id="3.40.1160.10:FF:000001">
    <property type="entry name" value="Uridylate kinase"/>
    <property type="match status" value="1"/>
</dbReference>
<dbReference type="GO" id="GO:0005524">
    <property type="term" value="F:ATP binding"/>
    <property type="evidence" value="ECO:0007669"/>
    <property type="project" value="UniProtKB-KW"/>
</dbReference>
<comment type="activity regulation">
    <text evidence="11">Inhibited by UTP.</text>
</comment>
<evidence type="ECO:0000313" key="14">
    <source>
        <dbReference type="Proteomes" id="UP000245539"/>
    </source>
</evidence>
<keyword evidence="9 11" id="KW-0665">Pyrimidine biosynthesis</keyword>
<dbReference type="GO" id="GO:0044210">
    <property type="term" value="P:'de novo' CTP biosynthetic process"/>
    <property type="evidence" value="ECO:0007669"/>
    <property type="project" value="UniProtKB-UniRule"/>
</dbReference>
<dbReference type="AlphaFoldDB" id="A0A317C211"/>
<evidence type="ECO:0000256" key="7">
    <source>
        <dbReference type="ARBA" id="ARBA00022777"/>
    </source>
</evidence>
<keyword evidence="6 11" id="KW-0547">Nucleotide-binding</keyword>
<dbReference type="EC" id="2.7.4.22" evidence="11"/>
<accession>A0A317C211</accession>
<dbReference type="PIRSF" id="PIRSF005650">
    <property type="entry name" value="Uridylate_kin"/>
    <property type="match status" value="1"/>
</dbReference>
<feature type="binding site" evidence="11">
    <location>
        <begin position="15"/>
        <end position="18"/>
    </location>
    <ligand>
        <name>ATP</name>
        <dbReference type="ChEBI" id="CHEBI:30616"/>
    </ligand>
</feature>
<dbReference type="SUPFAM" id="SSF53633">
    <property type="entry name" value="Carbamate kinase-like"/>
    <property type="match status" value="1"/>
</dbReference>
<dbReference type="CDD" id="cd04254">
    <property type="entry name" value="AAK_UMPK-PyrH-Ec"/>
    <property type="match status" value="1"/>
</dbReference>
<dbReference type="Proteomes" id="UP000245539">
    <property type="component" value="Unassembled WGS sequence"/>
</dbReference>
<dbReference type="GO" id="GO:0006225">
    <property type="term" value="P:UDP biosynthetic process"/>
    <property type="evidence" value="ECO:0007669"/>
    <property type="project" value="TreeGrafter"/>
</dbReference>
<dbReference type="EMBL" id="QGKM01000078">
    <property type="protein sequence ID" value="PWQ92686.1"/>
    <property type="molecule type" value="Genomic_DNA"/>
</dbReference>
<feature type="binding site" evidence="11">
    <location>
        <begin position="138"/>
        <end position="145"/>
    </location>
    <ligand>
        <name>UMP</name>
        <dbReference type="ChEBI" id="CHEBI:57865"/>
    </ligand>
</feature>
<comment type="caution">
    <text evidence="11">Lacks conserved residue(s) required for the propagation of feature annotation.</text>
</comment>
<evidence type="ECO:0000256" key="5">
    <source>
        <dbReference type="ARBA" id="ARBA00022679"/>
    </source>
</evidence>
<dbReference type="OrthoDB" id="9807458at2"/>
<feature type="binding site" evidence="11">
    <location>
        <position position="57"/>
    </location>
    <ligand>
        <name>UMP</name>
        <dbReference type="ChEBI" id="CHEBI:57865"/>
    </ligand>
</feature>
<dbReference type="InterPro" id="IPR001048">
    <property type="entry name" value="Asp/Glu/Uridylate_kinase"/>
</dbReference>
<dbReference type="Pfam" id="PF00696">
    <property type="entry name" value="AA_kinase"/>
    <property type="match status" value="1"/>
</dbReference>
<feature type="binding site" evidence="11">
    <location>
        <position position="171"/>
    </location>
    <ligand>
        <name>ATP</name>
        <dbReference type="ChEBI" id="CHEBI:30616"/>
    </ligand>
</feature>
<feature type="binding site" evidence="11">
    <location>
        <position position="174"/>
    </location>
    <ligand>
        <name>ATP</name>
        <dbReference type="ChEBI" id="CHEBI:30616"/>
    </ligand>
</feature>
<comment type="pathway">
    <text evidence="2 11">Pyrimidine metabolism; CTP biosynthesis via de novo pathway; UDP from UMP (UMPK route): step 1/1.</text>
</comment>
<feature type="binding site" evidence="11">
    <location>
        <position position="165"/>
    </location>
    <ligand>
        <name>ATP</name>
        <dbReference type="ChEBI" id="CHEBI:30616"/>
    </ligand>
</feature>
<comment type="subunit">
    <text evidence="11">Homohexamer.</text>
</comment>
<organism evidence="13 14">
    <name type="scientific">Leucothrix pacifica</name>
    <dbReference type="NCBI Taxonomy" id="1247513"/>
    <lineage>
        <taxon>Bacteria</taxon>
        <taxon>Pseudomonadati</taxon>
        <taxon>Pseudomonadota</taxon>
        <taxon>Gammaproteobacteria</taxon>
        <taxon>Thiotrichales</taxon>
        <taxon>Thiotrichaceae</taxon>
        <taxon>Leucothrix</taxon>
    </lineage>
</organism>
<evidence type="ECO:0000256" key="9">
    <source>
        <dbReference type="ARBA" id="ARBA00022975"/>
    </source>
</evidence>
<protein>
    <recommendedName>
        <fullName evidence="11">Uridylate kinase</fullName>
        <shortName evidence="11">UK</shortName>
        <ecNumber evidence="11">2.7.4.22</ecNumber>
    </recommendedName>
    <alternativeName>
        <fullName evidence="11">Uridine monophosphate kinase</fullName>
        <shortName evidence="11">UMP kinase</shortName>
        <shortName evidence="11">UMPK</shortName>
    </alternativeName>
</protein>
<comment type="similarity">
    <text evidence="3 11">Belongs to the UMP kinase family.</text>
</comment>
<dbReference type="Gene3D" id="3.40.1160.10">
    <property type="entry name" value="Acetylglutamate kinase-like"/>
    <property type="match status" value="1"/>
</dbReference>
<keyword evidence="7 11" id="KW-0418">Kinase</keyword>
<dbReference type="RefSeq" id="WP_109839404.1">
    <property type="nucleotide sequence ID" value="NZ_QGKM01000078.1"/>
</dbReference>
<dbReference type="PANTHER" id="PTHR42833">
    <property type="entry name" value="URIDYLATE KINASE"/>
    <property type="match status" value="1"/>
</dbReference>
<comment type="subcellular location">
    <subcellularLocation>
        <location evidence="1 11">Cytoplasm</location>
    </subcellularLocation>
</comment>
<evidence type="ECO:0000256" key="11">
    <source>
        <dbReference type="HAMAP-Rule" id="MF_01220"/>
    </source>
</evidence>
<dbReference type="GO" id="GO:0005829">
    <property type="term" value="C:cytosol"/>
    <property type="evidence" value="ECO:0007669"/>
    <property type="project" value="TreeGrafter"/>
</dbReference>
<evidence type="ECO:0000256" key="2">
    <source>
        <dbReference type="ARBA" id="ARBA00004791"/>
    </source>
</evidence>
<evidence type="ECO:0000256" key="8">
    <source>
        <dbReference type="ARBA" id="ARBA00022840"/>
    </source>
</evidence>
<dbReference type="InterPro" id="IPR015963">
    <property type="entry name" value="Uridylate_kinase_bac"/>
</dbReference>
<name>A0A317C211_9GAMM</name>
<dbReference type="UniPathway" id="UPA00159">
    <property type="reaction ID" value="UER00275"/>
</dbReference>
<comment type="catalytic activity">
    <reaction evidence="10 11">
        <text>UMP + ATP = UDP + ADP</text>
        <dbReference type="Rhea" id="RHEA:24400"/>
        <dbReference type="ChEBI" id="CHEBI:30616"/>
        <dbReference type="ChEBI" id="CHEBI:57865"/>
        <dbReference type="ChEBI" id="CHEBI:58223"/>
        <dbReference type="ChEBI" id="CHEBI:456216"/>
        <dbReference type="EC" id="2.7.4.22"/>
    </reaction>
</comment>
<evidence type="ECO:0000256" key="10">
    <source>
        <dbReference type="ARBA" id="ARBA00047767"/>
    </source>
</evidence>
<keyword evidence="5 11" id="KW-0808">Transferase</keyword>
<feature type="binding site" evidence="11">
    <location>
        <position position="62"/>
    </location>
    <ligand>
        <name>ATP</name>
        <dbReference type="ChEBI" id="CHEBI:30616"/>
    </ligand>
</feature>
<comment type="caution">
    <text evidence="13">The sequence shown here is derived from an EMBL/GenBank/DDBJ whole genome shotgun (WGS) entry which is preliminary data.</text>
</comment>
<keyword evidence="8 11" id="KW-0067">ATP-binding</keyword>
<feature type="binding site" evidence="11">
    <location>
        <position position="58"/>
    </location>
    <ligand>
        <name>ATP</name>
        <dbReference type="ChEBI" id="CHEBI:30616"/>
    </ligand>
</feature>
<keyword evidence="4 11" id="KW-0963">Cytoplasm</keyword>
<comment type="function">
    <text evidence="11">Catalyzes the reversible phosphorylation of UMP to UDP.</text>
</comment>
<evidence type="ECO:0000256" key="3">
    <source>
        <dbReference type="ARBA" id="ARBA00007614"/>
    </source>
</evidence>
<dbReference type="HAMAP" id="MF_01220_B">
    <property type="entry name" value="PyrH_B"/>
    <property type="match status" value="1"/>
</dbReference>
<evidence type="ECO:0000256" key="4">
    <source>
        <dbReference type="ARBA" id="ARBA00022490"/>
    </source>
</evidence>
<feature type="domain" description="Aspartate/glutamate/uridylate kinase" evidence="12">
    <location>
        <begin position="10"/>
        <end position="219"/>
    </location>
</feature>
<gene>
    <name evidence="11" type="primary">pyrH</name>
    <name evidence="13" type="ORF">DKW60_19795</name>
</gene>
<evidence type="ECO:0000313" key="13">
    <source>
        <dbReference type="EMBL" id="PWQ92686.1"/>
    </source>
</evidence>
<dbReference type="NCBIfam" id="TIGR02075">
    <property type="entry name" value="pyrH_bact"/>
    <property type="match status" value="1"/>
</dbReference>
<feature type="binding site" evidence="11">
    <location>
        <position position="77"/>
    </location>
    <ligand>
        <name>UMP</name>
        <dbReference type="ChEBI" id="CHEBI:57865"/>
    </ligand>
</feature>
<evidence type="ECO:0000256" key="6">
    <source>
        <dbReference type="ARBA" id="ARBA00022741"/>
    </source>
</evidence>